<sequence length="286" mass="32668">MSEPRSAPTVGQLVLGRRLQDLREKAGLKRDEAARILHVTSATIRRMETAEVALKIPYVRLLLEAYGVAGPDVEAFAALAEEANRPGWWQRFRDVLPDWFSVHVSLENSAEVIRSYEPQLVPGLLQTEEYARYVLRTGAVGRTSPEEVERHVALRMERQKLLDRPEPPHLWVLVDETALRRRVGTPDVMRAQIDRLLDDSERPNVTLQITEFSAGFHPGIHGPFVLFRFGLPELPDMVYVEYLTGAVYLDERAEVASHLELLDRMSAQAATARRTREILRDLRKEF</sequence>
<dbReference type="SMART" id="SM00530">
    <property type="entry name" value="HTH_XRE"/>
    <property type="match status" value="1"/>
</dbReference>
<dbReference type="EMBL" id="BAAATJ010000024">
    <property type="protein sequence ID" value="GAA2410587.1"/>
    <property type="molecule type" value="Genomic_DNA"/>
</dbReference>
<protein>
    <submittedName>
        <fullName evidence="2">Helix-turn-helix transcriptional regulator</fullName>
    </submittedName>
</protein>
<gene>
    <name evidence="2" type="ORF">GCM10010420_44170</name>
</gene>
<name>A0ABP5VUR8_9ACTN</name>
<evidence type="ECO:0000313" key="2">
    <source>
        <dbReference type="EMBL" id="GAA2410587.1"/>
    </source>
</evidence>
<feature type="domain" description="HTH cro/C1-type" evidence="1">
    <location>
        <begin position="19"/>
        <end position="73"/>
    </location>
</feature>
<dbReference type="RefSeq" id="WP_344632847.1">
    <property type="nucleotide sequence ID" value="NZ_BAAATJ010000024.1"/>
</dbReference>
<dbReference type="Gene3D" id="1.10.260.40">
    <property type="entry name" value="lambda repressor-like DNA-binding domains"/>
    <property type="match status" value="1"/>
</dbReference>
<organism evidence="2 3">
    <name type="scientific">Streptomyces glaucosporus</name>
    <dbReference type="NCBI Taxonomy" id="284044"/>
    <lineage>
        <taxon>Bacteria</taxon>
        <taxon>Bacillati</taxon>
        <taxon>Actinomycetota</taxon>
        <taxon>Actinomycetes</taxon>
        <taxon>Kitasatosporales</taxon>
        <taxon>Streptomycetaceae</taxon>
        <taxon>Streptomyces</taxon>
    </lineage>
</organism>
<reference evidence="3" key="1">
    <citation type="journal article" date="2019" name="Int. J. Syst. Evol. Microbiol.">
        <title>The Global Catalogue of Microorganisms (GCM) 10K type strain sequencing project: providing services to taxonomists for standard genome sequencing and annotation.</title>
        <authorList>
            <consortium name="The Broad Institute Genomics Platform"/>
            <consortium name="The Broad Institute Genome Sequencing Center for Infectious Disease"/>
            <person name="Wu L."/>
            <person name="Ma J."/>
        </authorList>
    </citation>
    <scope>NUCLEOTIDE SEQUENCE [LARGE SCALE GENOMIC DNA]</scope>
    <source>
        <strain evidence="3">JCM 6921</strain>
    </source>
</reference>
<dbReference type="InterPro" id="IPR001387">
    <property type="entry name" value="Cro/C1-type_HTH"/>
</dbReference>
<dbReference type="SUPFAM" id="SSF47413">
    <property type="entry name" value="lambda repressor-like DNA-binding domains"/>
    <property type="match status" value="1"/>
</dbReference>
<dbReference type="InterPro" id="IPR043917">
    <property type="entry name" value="DUF5753"/>
</dbReference>
<dbReference type="InterPro" id="IPR010982">
    <property type="entry name" value="Lambda_DNA-bd_dom_sf"/>
</dbReference>
<dbReference type="Proteomes" id="UP001500058">
    <property type="component" value="Unassembled WGS sequence"/>
</dbReference>
<dbReference type="Pfam" id="PF19054">
    <property type="entry name" value="DUF5753"/>
    <property type="match status" value="1"/>
</dbReference>
<accession>A0ABP5VUR8</accession>
<dbReference type="PROSITE" id="PS50943">
    <property type="entry name" value="HTH_CROC1"/>
    <property type="match status" value="1"/>
</dbReference>
<dbReference type="CDD" id="cd00093">
    <property type="entry name" value="HTH_XRE"/>
    <property type="match status" value="1"/>
</dbReference>
<dbReference type="Pfam" id="PF13560">
    <property type="entry name" value="HTH_31"/>
    <property type="match status" value="1"/>
</dbReference>
<comment type="caution">
    <text evidence="2">The sequence shown here is derived from an EMBL/GenBank/DDBJ whole genome shotgun (WGS) entry which is preliminary data.</text>
</comment>
<evidence type="ECO:0000313" key="3">
    <source>
        <dbReference type="Proteomes" id="UP001500058"/>
    </source>
</evidence>
<evidence type="ECO:0000259" key="1">
    <source>
        <dbReference type="PROSITE" id="PS50943"/>
    </source>
</evidence>
<proteinExistence type="predicted"/>
<keyword evidence="3" id="KW-1185">Reference proteome</keyword>